<dbReference type="AlphaFoldDB" id="A0A915YCV6"/>
<accession>A0A915YCV6</accession>
<name>A0A915YCV6_9BACT</name>
<dbReference type="KEGG" id="aup:AsAng_0014490"/>
<dbReference type="Proteomes" id="UP001060919">
    <property type="component" value="Chromosome"/>
</dbReference>
<evidence type="ECO:0000313" key="2">
    <source>
        <dbReference type="Proteomes" id="UP001060919"/>
    </source>
</evidence>
<gene>
    <name evidence="1" type="ORF">AsAng_0014490</name>
</gene>
<protein>
    <submittedName>
        <fullName evidence="1">Uncharacterized protein</fullName>
    </submittedName>
</protein>
<organism evidence="1 2">
    <name type="scientific">Aureispira anguillae</name>
    <dbReference type="NCBI Taxonomy" id="2864201"/>
    <lineage>
        <taxon>Bacteria</taxon>
        <taxon>Pseudomonadati</taxon>
        <taxon>Bacteroidota</taxon>
        <taxon>Saprospiria</taxon>
        <taxon>Saprospirales</taxon>
        <taxon>Saprospiraceae</taxon>
        <taxon>Aureispira</taxon>
    </lineage>
</organism>
<proteinExistence type="predicted"/>
<keyword evidence="2" id="KW-1185">Reference proteome</keyword>
<reference evidence="1" key="1">
    <citation type="submission" date="2022-09" db="EMBL/GenBank/DDBJ databases">
        <title>Aureispira anguillicida sp. nov., isolated from Leptocephalus of Japanese eel Anguilla japonica.</title>
        <authorList>
            <person name="Yuasa K."/>
            <person name="Mekata T."/>
            <person name="Ikunari K."/>
        </authorList>
    </citation>
    <scope>NUCLEOTIDE SEQUENCE</scope>
    <source>
        <strain evidence="1">EL160426</strain>
    </source>
</reference>
<evidence type="ECO:0000313" key="1">
    <source>
        <dbReference type="EMBL" id="BDS10740.1"/>
    </source>
</evidence>
<dbReference type="RefSeq" id="WP_264792009.1">
    <property type="nucleotide sequence ID" value="NZ_AP026867.1"/>
</dbReference>
<dbReference type="EMBL" id="AP026867">
    <property type="protein sequence ID" value="BDS10740.1"/>
    <property type="molecule type" value="Genomic_DNA"/>
</dbReference>
<sequence>MIRTILFITLFSSLGLITKAQESPKKINTHLYPFNKKILNLQTLQYTNQEEQLAHSFKTDSKYAMRYKGLALDKIAYQGMLFEASKDNSLLFKNLETQAVIPLPNKEKGLPMQGNSLLLEATGGIVYIKPLKGDNGFMVYKYNAKGEEVFGVQVPHSEFVQHGELAYHLPYLGYTMHTANTIVFSSYVDRIPKTVSLSTLDGSVSNFDFSSVGVIRDAAMDMDIHGFIQLDKSSSSIKITYISDNFSVEHPTFKDISHAETLILDHTLILAVYNHRSPLVQLLGIDLQTKQIKWEANMSSSGGIANSTYFNAIWLSEYEGKILLESYETKGKFLQIFDGKTGKQLWKSF</sequence>